<dbReference type="GO" id="GO:0005524">
    <property type="term" value="F:ATP binding"/>
    <property type="evidence" value="ECO:0007669"/>
    <property type="project" value="UniProtKB-KW"/>
</dbReference>
<organism evidence="5 9">
    <name type="scientific">Corynebacterium striatum</name>
    <dbReference type="NCBI Taxonomy" id="43770"/>
    <lineage>
        <taxon>Bacteria</taxon>
        <taxon>Bacillati</taxon>
        <taxon>Actinomycetota</taxon>
        <taxon>Actinomycetes</taxon>
        <taxon>Mycobacteriales</taxon>
        <taxon>Corynebacteriaceae</taxon>
        <taxon>Corynebacterium</taxon>
    </lineage>
</organism>
<sequence length="204" mass="21611">MTIQVSEVSCGFGERTVLQTFSATFKAGQITALTGPSGSGKTTLLNMLGGLTTPDSGTIEFEGLDIASMNPGARRRFRRANVGYLFQDYGLVPDLSVMENIKIAVPRVSRETMAAALTEVGLGGTEKRTVSELSGGEQQRIALMRLILAQPKIVLADEPTGALDEANAQLVLKYLRQFAQGGAVVVVATHSAYIANSSDVVFGL</sequence>
<dbReference type="Gene3D" id="3.40.50.300">
    <property type="entry name" value="P-loop containing nucleotide triphosphate hydrolases"/>
    <property type="match status" value="1"/>
</dbReference>
<dbReference type="PANTHER" id="PTHR24220">
    <property type="entry name" value="IMPORT ATP-BINDING PROTEIN"/>
    <property type="match status" value="1"/>
</dbReference>
<protein>
    <submittedName>
        <fullName evidence="5 7">ABC transporter ATP-binding protein</fullName>
    </submittedName>
    <submittedName>
        <fullName evidence="6">Heme ABC exporter ATP-binding protein CcmA</fullName>
    </submittedName>
</protein>
<dbReference type="GO" id="GO:0005886">
    <property type="term" value="C:plasma membrane"/>
    <property type="evidence" value="ECO:0007669"/>
    <property type="project" value="TreeGrafter"/>
</dbReference>
<dbReference type="OrthoDB" id="4425833at2"/>
<dbReference type="InterPro" id="IPR015854">
    <property type="entry name" value="ABC_transpr_LolD-like"/>
</dbReference>
<dbReference type="GO" id="GO:0022857">
    <property type="term" value="F:transmembrane transporter activity"/>
    <property type="evidence" value="ECO:0007669"/>
    <property type="project" value="InterPro"/>
</dbReference>
<evidence type="ECO:0000313" key="10">
    <source>
        <dbReference type="Proteomes" id="UP000315234"/>
    </source>
</evidence>
<keyword evidence="2" id="KW-0201">Cytochrome c-type biogenesis</keyword>
<dbReference type="PANTHER" id="PTHR24220:SF659">
    <property type="entry name" value="TRANSPORTER, PUTATIVE-RELATED"/>
    <property type="match status" value="1"/>
</dbReference>
<dbReference type="GO" id="GO:0017004">
    <property type="term" value="P:cytochrome complex assembly"/>
    <property type="evidence" value="ECO:0007669"/>
    <property type="project" value="UniProtKB-KW"/>
</dbReference>
<dbReference type="InterPro" id="IPR003593">
    <property type="entry name" value="AAA+_ATPase"/>
</dbReference>
<dbReference type="InterPro" id="IPR027417">
    <property type="entry name" value="P-loop_NTPase"/>
</dbReference>
<dbReference type="KEGG" id="cstr:CBE89_10995"/>
<evidence type="ECO:0000313" key="5">
    <source>
        <dbReference type="EMBL" id="ART21957.1"/>
    </source>
</evidence>
<dbReference type="SMART" id="SM00382">
    <property type="entry name" value="AAA"/>
    <property type="match status" value="1"/>
</dbReference>
<dbReference type="RefSeq" id="WP_005527963.1">
    <property type="nucleotide sequence ID" value="NZ_BJLD01000001.1"/>
</dbReference>
<keyword evidence="5" id="KW-0449">Lipoprotein</keyword>
<evidence type="ECO:0000256" key="3">
    <source>
        <dbReference type="ARBA" id="ARBA00022840"/>
    </source>
</evidence>
<dbReference type="EMBL" id="BJLD01000001">
    <property type="protein sequence ID" value="GEA42986.1"/>
    <property type="molecule type" value="Genomic_DNA"/>
</dbReference>
<keyword evidence="3 5" id="KW-0067">ATP-binding</keyword>
<evidence type="ECO:0000313" key="7">
    <source>
        <dbReference type="EMBL" id="GEA42986.1"/>
    </source>
</evidence>
<evidence type="ECO:0000259" key="4">
    <source>
        <dbReference type="PROSITE" id="PS50893"/>
    </source>
</evidence>
<evidence type="ECO:0000313" key="9">
    <source>
        <dbReference type="Proteomes" id="UP000250197"/>
    </source>
</evidence>
<dbReference type="NCBIfam" id="TIGR01189">
    <property type="entry name" value="ccmA"/>
    <property type="match status" value="1"/>
</dbReference>
<dbReference type="Proteomes" id="UP000231994">
    <property type="component" value="Chromosome"/>
</dbReference>
<reference evidence="7 10" key="3">
    <citation type="submission" date="2019-06" db="EMBL/GenBank/DDBJ databases">
        <title>Draft genome sequence of Corynebacterium striatum NBRC 15291.</title>
        <authorList>
            <person name="Miura T."/>
            <person name="Furukawa M."/>
            <person name="Shimamura M."/>
            <person name="Ohyama Y."/>
            <person name="Yamazoe A."/>
            <person name="Kawasaki H."/>
        </authorList>
    </citation>
    <scope>NUCLEOTIDE SEQUENCE [LARGE SCALE GENOMIC DNA]</scope>
    <source>
        <strain evidence="7 10">NBRC 15291</strain>
    </source>
</reference>
<evidence type="ECO:0000256" key="2">
    <source>
        <dbReference type="ARBA" id="ARBA00022748"/>
    </source>
</evidence>
<dbReference type="AlphaFoldDB" id="A0A0K2WU61"/>
<dbReference type="EMBL" id="CP024932">
    <property type="protein sequence ID" value="ATZ09552.1"/>
    <property type="molecule type" value="Genomic_DNA"/>
</dbReference>
<proteinExistence type="predicted"/>
<dbReference type="SUPFAM" id="SSF52540">
    <property type="entry name" value="P-loop containing nucleoside triphosphate hydrolases"/>
    <property type="match status" value="1"/>
</dbReference>
<dbReference type="InterPro" id="IPR003439">
    <property type="entry name" value="ABC_transporter-like_ATP-bd"/>
</dbReference>
<name>A0A0K2WU61_CORST</name>
<evidence type="ECO:0000256" key="1">
    <source>
        <dbReference type="ARBA" id="ARBA00022741"/>
    </source>
</evidence>
<feature type="domain" description="ABC transporter" evidence="4">
    <location>
        <begin position="3"/>
        <end position="203"/>
    </location>
</feature>
<dbReference type="InterPro" id="IPR005895">
    <property type="entry name" value="ABC_transptr_haem_export_CcmA"/>
</dbReference>
<reference evidence="5 9" key="1">
    <citation type="submission" date="2017-05" db="EMBL/GenBank/DDBJ databases">
        <title>Complete genome sequence of Corynebacterium striatum KC-Na-1 isolated from Neophocaena asiaeorientalis in Korea.</title>
        <authorList>
            <person name="Kim J.H."/>
            <person name="Lee K."/>
        </authorList>
    </citation>
    <scope>NUCLEOTIDE SEQUENCE [LARGE SCALE GENOMIC DNA]</scope>
    <source>
        <strain evidence="5 9">KC-Na-01</strain>
    </source>
</reference>
<dbReference type="Proteomes" id="UP000315234">
    <property type="component" value="Unassembled WGS sequence"/>
</dbReference>
<keyword evidence="1" id="KW-0547">Nucleotide-binding</keyword>
<reference evidence="6 8" key="2">
    <citation type="submission" date="2017-11" db="EMBL/GenBank/DDBJ databases">
        <title>Whole genome sequencing of cultured pathogen.</title>
        <authorList>
            <person name="Hoffmann M."/>
            <person name="Sanchez M."/>
            <person name="Timme R."/>
            <person name="Nudel K."/>
            <person name="Bry L."/>
        </authorList>
    </citation>
    <scope>NUCLEOTIDE SEQUENCE [LARGE SCALE GENOMIC DNA]</scope>
    <source>
        <strain evidence="6 8">216</strain>
    </source>
</reference>
<dbReference type="EMBL" id="CP021252">
    <property type="protein sequence ID" value="ART21957.1"/>
    <property type="molecule type" value="Genomic_DNA"/>
</dbReference>
<dbReference type="GO" id="GO:0016887">
    <property type="term" value="F:ATP hydrolysis activity"/>
    <property type="evidence" value="ECO:0007669"/>
    <property type="project" value="InterPro"/>
</dbReference>
<dbReference type="Proteomes" id="UP000250197">
    <property type="component" value="Chromosome"/>
</dbReference>
<gene>
    <name evidence="6" type="primary">ccmA</name>
    <name evidence="7" type="synonym">ABC-NBD</name>
    <name evidence="6" type="ORF">A9D01_13175</name>
    <name evidence="5" type="ORF">CBE89_10995</name>
    <name evidence="7" type="ORF">Cst04h_11560</name>
</gene>
<evidence type="ECO:0000313" key="6">
    <source>
        <dbReference type="EMBL" id="ATZ09552.1"/>
    </source>
</evidence>
<dbReference type="Pfam" id="PF00005">
    <property type="entry name" value="ABC_tran"/>
    <property type="match status" value="1"/>
</dbReference>
<evidence type="ECO:0000313" key="8">
    <source>
        <dbReference type="Proteomes" id="UP000231994"/>
    </source>
</evidence>
<accession>A0A0K2WU61</accession>
<dbReference type="PROSITE" id="PS50893">
    <property type="entry name" value="ABC_TRANSPORTER_2"/>
    <property type="match status" value="1"/>
</dbReference>